<feature type="non-terminal residue" evidence="1">
    <location>
        <position position="76"/>
    </location>
</feature>
<organism evidence="1 2">
    <name type="scientific">Amblyomma americanum</name>
    <name type="common">Lone star tick</name>
    <dbReference type="NCBI Taxonomy" id="6943"/>
    <lineage>
        <taxon>Eukaryota</taxon>
        <taxon>Metazoa</taxon>
        <taxon>Ecdysozoa</taxon>
        <taxon>Arthropoda</taxon>
        <taxon>Chelicerata</taxon>
        <taxon>Arachnida</taxon>
        <taxon>Acari</taxon>
        <taxon>Parasitiformes</taxon>
        <taxon>Ixodida</taxon>
        <taxon>Ixodoidea</taxon>
        <taxon>Ixodidae</taxon>
        <taxon>Amblyomminae</taxon>
        <taxon>Amblyomma</taxon>
    </lineage>
</organism>
<comment type="caution">
    <text evidence="1">The sequence shown here is derived from an EMBL/GenBank/DDBJ whole genome shotgun (WGS) entry which is preliminary data.</text>
</comment>
<gene>
    <name evidence="1" type="ORF">V5799_033003</name>
</gene>
<evidence type="ECO:0000313" key="2">
    <source>
        <dbReference type="Proteomes" id="UP001321473"/>
    </source>
</evidence>
<dbReference type="InterPro" id="IPR029063">
    <property type="entry name" value="SAM-dependent_MTases_sf"/>
</dbReference>
<name>A0AAQ4DPJ7_AMBAM</name>
<sequence length="76" mass="8864">MADDDVARFVREQGRFQRVFSFLTVQWMADQRHAMRNIEALMAPGGECFLLFSARLNAHEVLMAVKNSPRWSKYSQ</sequence>
<accession>A0AAQ4DPJ7</accession>
<dbReference type="EMBL" id="JARKHS020028316">
    <property type="protein sequence ID" value="KAK8764387.1"/>
    <property type="molecule type" value="Genomic_DNA"/>
</dbReference>
<protein>
    <submittedName>
        <fullName evidence="1">Uncharacterized protein</fullName>
    </submittedName>
</protein>
<dbReference type="Proteomes" id="UP001321473">
    <property type="component" value="Unassembled WGS sequence"/>
</dbReference>
<dbReference type="Gene3D" id="3.40.50.150">
    <property type="entry name" value="Vaccinia Virus protein VP39"/>
    <property type="match status" value="1"/>
</dbReference>
<dbReference type="AlphaFoldDB" id="A0AAQ4DPJ7"/>
<dbReference type="SUPFAM" id="SSF53335">
    <property type="entry name" value="S-adenosyl-L-methionine-dependent methyltransferases"/>
    <property type="match status" value="1"/>
</dbReference>
<evidence type="ECO:0000313" key="1">
    <source>
        <dbReference type="EMBL" id="KAK8764387.1"/>
    </source>
</evidence>
<reference evidence="1 2" key="1">
    <citation type="journal article" date="2023" name="Arcadia Sci">
        <title>De novo assembly of a long-read Amblyomma americanum tick genome.</title>
        <authorList>
            <person name="Chou S."/>
            <person name="Poskanzer K.E."/>
            <person name="Rollins M."/>
            <person name="Thuy-Boun P.S."/>
        </authorList>
    </citation>
    <scope>NUCLEOTIDE SEQUENCE [LARGE SCALE GENOMIC DNA]</scope>
    <source>
        <strain evidence="1">F_SG_1</strain>
        <tissue evidence="1">Salivary glands</tissue>
    </source>
</reference>
<proteinExistence type="predicted"/>
<keyword evidence="2" id="KW-1185">Reference proteome</keyword>